<dbReference type="PROSITE" id="PS50088">
    <property type="entry name" value="ANK_REPEAT"/>
    <property type="match status" value="3"/>
</dbReference>
<accession>A0A921ZMU3</accession>
<keyword evidence="1" id="KW-0489">Methyltransferase</keyword>
<dbReference type="EMBL" id="JH668634">
    <property type="protein sequence ID" value="KAG6459722.1"/>
    <property type="molecule type" value="Genomic_DNA"/>
</dbReference>
<proteinExistence type="predicted"/>
<dbReference type="InterPro" id="IPR007728">
    <property type="entry name" value="Pre-SET_dom"/>
</dbReference>
<feature type="repeat" description="ANK" evidence="3">
    <location>
        <begin position="633"/>
        <end position="665"/>
    </location>
</feature>
<gene>
    <name evidence="5" type="ORF">O3G_MSEX011561</name>
</gene>
<organism evidence="5 6">
    <name type="scientific">Manduca sexta</name>
    <name type="common">Tobacco hawkmoth</name>
    <name type="synonym">Tobacco hornworm</name>
    <dbReference type="NCBI Taxonomy" id="7130"/>
    <lineage>
        <taxon>Eukaryota</taxon>
        <taxon>Metazoa</taxon>
        <taxon>Ecdysozoa</taxon>
        <taxon>Arthropoda</taxon>
        <taxon>Hexapoda</taxon>
        <taxon>Insecta</taxon>
        <taxon>Pterygota</taxon>
        <taxon>Neoptera</taxon>
        <taxon>Endopterygota</taxon>
        <taxon>Lepidoptera</taxon>
        <taxon>Glossata</taxon>
        <taxon>Ditrysia</taxon>
        <taxon>Bombycoidea</taxon>
        <taxon>Sphingidae</taxon>
        <taxon>Sphinginae</taxon>
        <taxon>Sphingini</taxon>
        <taxon>Manduca</taxon>
    </lineage>
</organism>
<feature type="domain" description="SET" evidence="4">
    <location>
        <begin position="828"/>
        <end position="954"/>
    </location>
</feature>
<protein>
    <recommendedName>
        <fullName evidence="4">SET domain-containing protein</fullName>
    </recommendedName>
</protein>
<dbReference type="InterPro" id="IPR002110">
    <property type="entry name" value="Ankyrin_rpt"/>
</dbReference>
<dbReference type="Proteomes" id="UP000791440">
    <property type="component" value="Unassembled WGS sequence"/>
</dbReference>
<dbReference type="Pfam" id="PF05033">
    <property type="entry name" value="Pre-SET"/>
    <property type="match status" value="2"/>
</dbReference>
<dbReference type="SMART" id="SM00248">
    <property type="entry name" value="ANK"/>
    <property type="match status" value="7"/>
</dbReference>
<sequence length="987" mass="106522">MKCSNKRIFLPDQREQCTPAYMSFSTLSPSQLDTTPVIPEDLLPPTPLNLELLCKKREGPEDEDSARKLCDAILAGESLEELIPKIVSCSALSAAVRAAARGHVRALHALRLAGAALDAADTNMRTPLMHAGIFYQCSKGHLFHLECGLPYNDAKVRPGCPHCGVYSYRWQPANRDCYKVQLQMKCSNKRIFLPDQREQCTPAYLSFSTLSPSQLDTAPVIPEDLLPSTPLNLELLCKKREGPEDEDSARKLCDAILAGESLEDLIPKIVSCSALSAAVRAAARGHVRALHALRLAGAALDAADTNMRTPLMHAVLELGDKDKKGKEKLVVRLLLSRGADASSVDEEGNAAVHWCAAAGAARALVQLLRAAPHATHARNAHADTPLHVAARQGHYACVVILLAQGARNSAGELPADVCTGACHSAISLNMQMTLAMGGHVPRRKLLCSDISNGREAFPIPCVNEVDDEPAPDEFTYVTQHVMPHHLHIDDTVETLQGCECKGGDCSAGAGGGECACVTLSVRRWYARGRLRADFPYHDPPMLFECNHTCACNLKKCANAVVTRARSLGATFVHTEVFRAGGARGLLLSRGADASSVDEEGNAAVHWCAAAGAARALVQLLRAAPHAAHARNAHADTPLHVAARQGHYACVVILLAQGARTDVENSAGELPADVCTGACHSAISLNMQMTLAMGGHVPRRRLLCSDISNGREAFPIPCVNEVDDEPAPDEFTYVTQHVMPHHLHIDDTVETLQGCECKGGDCSAGAGSGECACVTLSVRRWYARGRLRADFPYHDPPMLFECNHTCACNLKKCANAVVTRARSLGATFVHTEVFRAGGARGWGLRATRRVARGSPVAAYCGELLPAARADTRAADHYMFALDVKDDLLEQCVDKTQLCVDAAVYGSAARFMNHSCRPNVAPVRVFTACRDLRLPVVTLFATKDVQPGDELTFDYGDKFWSVKSKWMKCECGAPTCRYPVKADSEEAET</sequence>
<dbReference type="GO" id="GO:0005634">
    <property type="term" value="C:nucleus"/>
    <property type="evidence" value="ECO:0007669"/>
    <property type="project" value="InterPro"/>
</dbReference>
<evidence type="ECO:0000313" key="6">
    <source>
        <dbReference type="Proteomes" id="UP000791440"/>
    </source>
</evidence>
<feature type="repeat" description="ANK" evidence="3">
    <location>
        <begin position="306"/>
        <end position="346"/>
    </location>
</feature>
<dbReference type="AlphaFoldDB" id="A0A921ZMU3"/>
<dbReference type="PROSITE" id="PS50280">
    <property type="entry name" value="SET"/>
    <property type="match status" value="1"/>
</dbReference>
<dbReference type="InterPro" id="IPR043550">
    <property type="entry name" value="EHMT1/EHMT2"/>
</dbReference>
<dbReference type="GO" id="GO:0000122">
    <property type="term" value="P:negative regulation of transcription by RNA polymerase II"/>
    <property type="evidence" value="ECO:0007669"/>
    <property type="project" value="TreeGrafter"/>
</dbReference>
<dbReference type="Pfam" id="PF00856">
    <property type="entry name" value="SET"/>
    <property type="match status" value="1"/>
</dbReference>
<dbReference type="GO" id="GO:0046974">
    <property type="term" value="F:histone H3K9 methyltransferase activity"/>
    <property type="evidence" value="ECO:0007669"/>
    <property type="project" value="TreeGrafter"/>
</dbReference>
<name>A0A921ZMU3_MANSE</name>
<keyword evidence="6" id="KW-1185">Reference proteome</keyword>
<dbReference type="PANTHER" id="PTHR46307:SF4">
    <property type="entry name" value="G9A, ISOFORM B"/>
    <property type="match status" value="1"/>
</dbReference>
<evidence type="ECO:0000256" key="1">
    <source>
        <dbReference type="ARBA" id="ARBA00022603"/>
    </source>
</evidence>
<evidence type="ECO:0000256" key="2">
    <source>
        <dbReference type="ARBA" id="ARBA00022691"/>
    </source>
</evidence>
<keyword evidence="2" id="KW-0949">S-adenosyl-L-methionine</keyword>
<evidence type="ECO:0000256" key="3">
    <source>
        <dbReference type="PROSITE-ProRule" id="PRU00023"/>
    </source>
</evidence>
<evidence type="ECO:0000259" key="4">
    <source>
        <dbReference type="PROSITE" id="PS50280"/>
    </source>
</evidence>
<feature type="repeat" description="ANK" evidence="3">
    <location>
        <begin position="381"/>
        <end position="413"/>
    </location>
</feature>
<dbReference type="SMART" id="SM00317">
    <property type="entry name" value="SET"/>
    <property type="match status" value="1"/>
</dbReference>
<keyword evidence="3" id="KW-0040">ANK repeat</keyword>
<evidence type="ECO:0000313" key="5">
    <source>
        <dbReference type="EMBL" id="KAG6459722.1"/>
    </source>
</evidence>
<reference evidence="5" key="2">
    <citation type="submission" date="2020-12" db="EMBL/GenBank/DDBJ databases">
        <authorList>
            <person name="Kanost M."/>
        </authorList>
    </citation>
    <scope>NUCLEOTIDE SEQUENCE</scope>
</reference>
<dbReference type="InterPro" id="IPR001214">
    <property type="entry name" value="SET_dom"/>
</dbReference>
<dbReference type="SMART" id="SM00468">
    <property type="entry name" value="PreSET"/>
    <property type="match status" value="2"/>
</dbReference>
<dbReference type="PANTHER" id="PTHR46307">
    <property type="entry name" value="G9A, ISOFORM B"/>
    <property type="match status" value="1"/>
</dbReference>
<reference evidence="5" key="1">
    <citation type="journal article" date="2016" name="Insect Biochem. Mol. Biol.">
        <title>Multifaceted biological insights from a draft genome sequence of the tobacco hornworm moth, Manduca sexta.</title>
        <authorList>
            <person name="Kanost M.R."/>
            <person name="Arrese E.L."/>
            <person name="Cao X."/>
            <person name="Chen Y.R."/>
            <person name="Chellapilla S."/>
            <person name="Goldsmith M.R."/>
            <person name="Grosse-Wilde E."/>
            <person name="Heckel D.G."/>
            <person name="Herndon N."/>
            <person name="Jiang H."/>
            <person name="Papanicolaou A."/>
            <person name="Qu J."/>
            <person name="Soulages J.L."/>
            <person name="Vogel H."/>
            <person name="Walters J."/>
            <person name="Waterhouse R.M."/>
            <person name="Ahn S.J."/>
            <person name="Almeida F.C."/>
            <person name="An C."/>
            <person name="Aqrawi P."/>
            <person name="Bretschneider A."/>
            <person name="Bryant W.B."/>
            <person name="Bucks S."/>
            <person name="Chao H."/>
            <person name="Chevignon G."/>
            <person name="Christen J.M."/>
            <person name="Clarke D.F."/>
            <person name="Dittmer N.T."/>
            <person name="Ferguson L.C.F."/>
            <person name="Garavelou S."/>
            <person name="Gordon K.H.J."/>
            <person name="Gunaratna R.T."/>
            <person name="Han Y."/>
            <person name="Hauser F."/>
            <person name="He Y."/>
            <person name="Heidel-Fischer H."/>
            <person name="Hirsh A."/>
            <person name="Hu Y."/>
            <person name="Jiang H."/>
            <person name="Kalra D."/>
            <person name="Klinner C."/>
            <person name="Konig C."/>
            <person name="Kovar C."/>
            <person name="Kroll A.R."/>
            <person name="Kuwar S.S."/>
            <person name="Lee S.L."/>
            <person name="Lehman R."/>
            <person name="Li K."/>
            <person name="Li Z."/>
            <person name="Liang H."/>
            <person name="Lovelace S."/>
            <person name="Lu Z."/>
            <person name="Mansfield J.H."/>
            <person name="McCulloch K.J."/>
            <person name="Mathew T."/>
            <person name="Morton B."/>
            <person name="Muzny D.M."/>
            <person name="Neunemann D."/>
            <person name="Ongeri F."/>
            <person name="Pauchet Y."/>
            <person name="Pu L.L."/>
            <person name="Pyrousis I."/>
            <person name="Rao X.J."/>
            <person name="Redding A."/>
            <person name="Roesel C."/>
            <person name="Sanchez-Gracia A."/>
            <person name="Schaack S."/>
            <person name="Shukla A."/>
            <person name="Tetreau G."/>
            <person name="Wang Y."/>
            <person name="Xiong G.H."/>
            <person name="Traut W."/>
            <person name="Walsh T.K."/>
            <person name="Worley K.C."/>
            <person name="Wu D."/>
            <person name="Wu W."/>
            <person name="Wu Y.Q."/>
            <person name="Zhang X."/>
            <person name="Zou Z."/>
            <person name="Zucker H."/>
            <person name="Briscoe A.D."/>
            <person name="Burmester T."/>
            <person name="Clem R.J."/>
            <person name="Feyereisen R."/>
            <person name="Grimmelikhuijzen C.J.P."/>
            <person name="Hamodrakas S.J."/>
            <person name="Hansson B.S."/>
            <person name="Huguet E."/>
            <person name="Jermiin L.S."/>
            <person name="Lan Q."/>
            <person name="Lehman H.K."/>
            <person name="Lorenzen M."/>
            <person name="Merzendorfer H."/>
            <person name="Michalopoulos I."/>
            <person name="Morton D.B."/>
            <person name="Muthukrishnan S."/>
            <person name="Oakeshott J.G."/>
            <person name="Palmer W."/>
            <person name="Park Y."/>
            <person name="Passarelli A.L."/>
            <person name="Rozas J."/>
            <person name="Schwartz L.M."/>
            <person name="Smith W."/>
            <person name="Southgate A."/>
            <person name="Vilcinskas A."/>
            <person name="Vogt R."/>
            <person name="Wang P."/>
            <person name="Werren J."/>
            <person name="Yu X.Q."/>
            <person name="Zhou J.J."/>
            <person name="Brown S.J."/>
            <person name="Scherer S.E."/>
            <person name="Richards S."/>
            <person name="Blissard G.W."/>
        </authorList>
    </citation>
    <scope>NUCLEOTIDE SEQUENCE</scope>
</reference>
<dbReference type="GO" id="GO:0002039">
    <property type="term" value="F:p53 binding"/>
    <property type="evidence" value="ECO:0007669"/>
    <property type="project" value="InterPro"/>
</dbReference>
<keyword evidence="1" id="KW-0808">Transferase</keyword>
<dbReference type="Pfam" id="PF12796">
    <property type="entry name" value="Ank_2"/>
    <property type="match status" value="2"/>
</dbReference>
<dbReference type="GO" id="GO:0000785">
    <property type="term" value="C:chromatin"/>
    <property type="evidence" value="ECO:0007669"/>
    <property type="project" value="TreeGrafter"/>
</dbReference>
<dbReference type="GO" id="GO:0008270">
    <property type="term" value="F:zinc ion binding"/>
    <property type="evidence" value="ECO:0007669"/>
    <property type="project" value="InterPro"/>
</dbReference>
<dbReference type="PROSITE" id="PS50297">
    <property type="entry name" value="ANK_REP_REGION"/>
    <property type="match status" value="2"/>
</dbReference>
<dbReference type="GO" id="GO:0032259">
    <property type="term" value="P:methylation"/>
    <property type="evidence" value="ECO:0007669"/>
    <property type="project" value="UniProtKB-KW"/>
</dbReference>
<comment type="caution">
    <text evidence="5">The sequence shown here is derived from an EMBL/GenBank/DDBJ whole genome shotgun (WGS) entry which is preliminary data.</text>
</comment>